<dbReference type="EMBL" id="FOMX01000030">
    <property type="protein sequence ID" value="SFF12789.1"/>
    <property type="molecule type" value="Genomic_DNA"/>
</dbReference>
<dbReference type="InterPro" id="IPR005814">
    <property type="entry name" value="Aminotrans_3"/>
</dbReference>
<keyword evidence="3 8" id="KW-0032">Aminotransferase</keyword>
<evidence type="ECO:0000313" key="9">
    <source>
        <dbReference type="Proteomes" id="UP000199400"/>
    </source>
</evidence>
<reference evidence="9" key="1">
    <citation type="submission" date="2016-10" db="EMBL/GenBank/DDBJ databases">
        <authorList>
            <person name="Varghese N."/>
            <person name="Submissions S."/>
        </authorList>
    </citation>
    <scope>NUCLEOTIDE SEQUENCE [LARGE SCALE GENOMIC DNA]</scope>
    <source>
        <strain evidence="9">ATCC 25963</strain>
    </source>
</reference>
<comment type="similarity">
    <text evidence="2">Belongs to the class-III pyridoxal-phosphate-dependent aminotransferase family.</text>
</comment>
<dbReference type="PANTHER" id="PTHR43206:SF2">
    <property type="entry name" value="4-AMINOBUTYRATE AMINOTRANSFERASE GABT"/>
    <property type="match status" value="1"/>
</dbReference>
<dbReference type="Proteomes" id="UP000199400">
    <property type="component" value="Unassembled WGS sequence"/>
</dbReference>
<dbReference type="InterPro" id="IPR015422">
    <property type="entry name" value="PyrdxlP-dep_Trfase_small"/>
</dbReference>
<dbReference type="SUPFAM" id="SSF55729">
    <property type="entry name" value="Acyl-CoA N-acyltransferases (Nat)"/>
    <property type="match status" value="1"/>
</dbReference>
<accession>A0A1I2G6M1</accession>
<evidence type="ECO:0000256" key="1">
    <source>
        <dbReference type="ARBA" id="ARBA00001933"/>
    </source>
</evidence>
<dbReference type="PROSITE" id="PS51186">
    <property type="entry name" value="GNAT"/>
    <property type="match status" value="1"/>
</dbReference>
<dbReference type="Gene3D" id="3.90.1150.10">
    <property type="entry name" value="Aspartate Aminotransferase, domain 1"/>
    <property type="match status" value="3"/>
</dbReference>
<dbReference type="Gene3D" id="3.40.630.30">
    <property type="match status" value="1"/>
</dbReference>
<dbReference type="InterPro" id="IPR015424">
    <property type="entry name" value="PyrdxlP-dep_Trfase"/>
</dbReference>
<keyword evidence="4 8" id="KW-0808">Transferase</keyword>
<dbReference type="RefSeq" id="WP_096325719.1">
    <property type="nucleotide sequence ID" value="NZ_FOMX01000030.1"/>
</dbReference>
<feature type="compositionally biased region" description="Basic and acidic residues" evidence="6">
    <location>
        <begin position="1"/>
        <end position="19"/>
    </location>
</feature>
<feature type="region of interest" description="Disordered" evidence="6">
    <location>
        <begin position="1"/>
        <end position="32"/>
    </location>
</feature>
<dbReference type="Pfam" id="PF00202">
    <property type="entry name" value="Aminotran_3"/>
    <property type="match status" value="2"/>
</dbReference>
<dbReference type="Gene3D" id="3.40.640.10">
    <property type="entry name" value="Type I PLP-dependent aspartate aminotransferase-like (Major domain)"/>
    <property type="match status" value="2"/>
</dbReference>
<feature type="domain" description="N-acetyltransferase" evidence="7">
    <location>
        <begin position="470"/>
        <end position="633"/>
    </location>
</feature>
<dbReference type="AlphaFoldDB" id="A0A1I2G6M1"/>
<evidence type="ECO:0000256" key="6">
    <source>
        <dbReference type="SAM" id="MobiDB-lite"/>
    </source>
</evidence>
<dbReference type="GO" id="GO:0008483">
    <property type="term" value="F:transaminase activity"/>
    <property type="evidence" value="ECO:0007669"/>
    <property type="project" value="UniProtKB-KW"/>
</dbReference>
<evidence type="ECO:0000256" key="2">
    <source>
        <dbReference type="ARBA" id="ARBA00008954"/>
    </source>
</evidence>
<keyword evidence="9" id="KW-1185">Reference proteome</keyword>
<dbReference type="InterPro" id="IPR016181">
    <property type="entry name" value="Acyl_CoA_acyltransferase"/>
</dbReference>
<dbReference type="PANTHER" id="PTHR43206">
    <property type="entry name" value="AMINOTRANSFERASE"/>
    <property type="match status" value="1"/>
</dbReference>
<dbReference type="OrthoDB" id="9801052at2"/>
<dbReference type="GO" id="GO:0009450">
    <property type="term" value="P:gamma-aminobutyric acid catabolic process"/>
    <property type="evidence" value="ECO:0007669"/>
    <property type="project" value="TreeGrafter"/>
</dbReference>
<dbReference type="STRING" id="54.SAMN02745121_07073"/>
<evidence type="ECO:0000313" key="8">
    <source>
        <dbReference type="EMBL" id="SFF12789.1"/>
    </source>
</evidence>
<organism evidence="8 9">
    <name type="scientific">Nannocystis exedens</name>
    <dbReference type="NCBI Taxonomy" id="54"/>
    <lineage>
        <taxon>Bacteria</taxon>
        <taxon>Pseudomonadati</taxon>
        <taxon>Myxococcota</taxon>
        <taxon>Polyangia</taxon>
        <taxon>Nannocystales</taxon>
        <taxon>Nannocystaceae</taxon>
        <taxon>Nannocystis</taxon>
    </lineage>
</organism>
<protein>
    <submittedName>
        <fullName evidence="8">4-aminobutyrate aminotransferase</fullName>
    </submittedName>
</protein>
<dbReference type="SUPFAM" id="SSF53383">
    <property type="entry name" value="PLP-dependent transferases"/>
    <property type="match status" value="2"/>
</dbReference>
<gene>
    <name evidence="8" type="ORF">SAMN02745121_07073</name>
</gene>
<evidence type="ECO:0000256" key="5">
    <source>
        <dbReference type="ARBA" id="ARBA00022898"/>
    </source>
</evidence>
<dbReference type="GO" id="GO:0016747">
    <property type="term" value="F:acyltransferase activity, transferring groups other than amino-acyl groups"/>
    <property type="evidence" value="ECO:0007669"/>
    <property type="project" value="InterPro"/>
</dbReference>
<dbReference type="GO" id="GO:0030170">
    <property type="term" value="F:pyridoxal phosphate binding"/>
    <property type="evidence" value="ECO:0007669"/>
    <property type="project" value="InterPro"/>
</dbReference>
<dbReference type="InterPro" id="IPR015421">
    <property type="entry name" value="PyrdxlP-dep_Trfase_major"/>
</dbReference>
<evidence type="ECO:0000256" key="3">
    <source>
        <dbReference type="ARBA" id="ARBA00022576"/>
    </source>
</evidence>
<evidence type="ECO:0000259" key="7">
    <source>
        <dbReference type="PROSITE" id="PS51186"/>
    </source>
</evidence>
<proteinExistence type="inferred from homology"/>
<keyword evidence="5" id="KW-0663">Pyridoxal phosphate</keyword>
<name>A0A1I2G6M1_9BACT</name>
<dbReference type="InterPro" id="IPR000182">
    <property type="entry name" value="GNAT_dom"/>
</dbReference>
<sequence>MSIEPDSGRDPDLNARLDALEASQRAEAPRPRALFERETRRVRIPPGGELPESAALLERFYGGGFTVREKKPMVVDTRRSSGPYMVSVDARPLTLLDACSQIATQTHGFYHPGIVKALYTGRFEHCLWSNPDTTVHHVPELAAYEEALERLAPPALDHVSFVCAGGAEANEKALRIARLHAPPPVNGPRRRVLAFRDGFHGRTLATLAATWNPEKRAPFEFAGYEAVFSRAELGEVERLLDARGHEIYAIVVEPMQAEGGDVYLRREFLLGLCKLARARKLPLVVDEVQTGFATGGPFFWWTRLGLGGDEATAPDILTCAKKACLGVVLSRWPDPESNQVHVASALRGLIQLETSRDQANLEHLLRPRAEALAEAFPGLVSDVRLAGTALAFDLPDNAAQTAFIDQRYQRGLMTYPAGERTIRFRFSAGWDERVLDDLFKRIHESLARLSDKTAKDWVPEGQSADSDPAVIVRPIEERDWPQIMVIENASYEPARRDSEAYLRRAAATGLGLCAVDTATGAILGFCFGGPLEGFRGVSGASQDERLGLGDTFFSADVTVAEAARARGVGRLLKRAQVQWAKVHGFSYISGRNRVGATDAMAALNRSYGAFPVVRLTHQYEGNALADYYRIPLVPPPAPRTPPDEGILDLASGLQQPFGPAPAFMAGHELVGPTASKINLSNYATVDTVHYTEHLRLLAPRGTSHMYFTSSRDETVDKALRCLRLSRPQGQLAVGLEGGYLGHVTAAARSLSDPAGFGDDLALFEFPRLPHPEADAAGFEAGLKDLVEKQGADKILGLFVEVVGERSGRVLAGEPARLLAAACRAHDIPLVLVETASGCYRGGAGAWGVDALPADVVPDMVLWYPGAQIGHIFVGDRYFIKKPLVLISTWDGDELSAIRAHEHLRAARRLDLSESIAALDDLLQRDVLPACPGARLGGVGLYRTITFPSVELAEAVDQACLHRGLYLGNGLPDTLVFAPPLTISPATITGDLRRRVLAAIDEARSPA</sequence>
<comment type="cofactor">
    <cofactor evidence="1">
        <name>pyridoxal 5'-phosphate</name>
        <dbReference type="ChEBI" id="CHEBI:597326"/>
    </cofactor>
</comment>
<evidence type="ECO:0000256" key="4">
    <source>
        <dbReference type="ARBA" id="ARBA00022679"/>
    </source>
</evidence>